<sequence>MAGPANAGVAAFSPTAPCGGQLHGSMPARVLPRRQPRRRLVAPRLATARVSNGHKNASSGG</sequence>
<evidence type="ECO:0000313" key="3">
    <source>
        <dbReference type="Proteomes" id="UP000238270"/>
    </source>
</evidence>
<feature type="compositionally biased region" description="Basic residues" evidence="1">
    <location>
        <begin position="31"/>
        <end position="41"/>
    </location>
</feature>
<name>A0A2S6Z1I1_9XANT</name>
<comment type="caution">
    <text evidence="2">The sequence shown here is derived from an EMBL/GenBank/DDBJ whole genome shotgun (WGS) entry which is preliminary data.</text>
</comment>
<evidence type="ECO:0000313" key="2">
    <source>
        <dbReference type="EMBL" id="PPT74602.1"/>
    </source>
</evidence>
<dbReference type="AlphaFoldDB" id="A0A2S6Z1I1"/>
<organism evidence="2 3">
    <name type="scientific">Xanthomonas arboricola pv. populi</name>
    <dbReference type="NCBI Taxonomy" id="487823"/>
    <lineage>
        <taxon>Bacteria</taxon>
        <taxon>Pseudomonadati</taxon>
        <taxon>Pseudomonadota</taxon>
        <taxon>Gammaproteobacteria</taxon>
        <taxon>Lysobacterales</taxon>
        <taxon>Lysobacteraceae</taxon>
        <taxon>Xanthomonas</taxon>
    </lineage>
</organism>
<accession>A0A2S6Z1I1</accession>
<dbReference type="EMBL" id="MIGV01000023">
    <property type="protein sequence ID" value="PPT74602.1"/>
    <property type="molecule type" value="Genomic_DNA"/>
</dbReference>
<dbReference type="Proteomes" id="UP000238270">
    <property type="component" value="Unassembled WGS sequence"/>
</dbReference>
<protein>
    <submittedName>
        <fullName evidence="2">Uncharacterized protein</fullName>
    </submittedName>
</protein>
<gene>
    <name evidence="2" type="ORF">XaplCFBP3122_16290</name>
</gene>
<evidence type="ECO:0000256" key="1">
    <source>
        <dbReference type="SAM" id="MobiDB-lite"/>
    </source>
</evidence>
<feature type="region of interest" description="Disordered" evidence="1">
    <location>
        <begin position="1"/>
        <end position="61"/>
    </location>
</feature>
<reference evidence="2 3" key="1">
    <citation type="submission" date="2016-08" db="EMBL/GenBank/DDBJ databases">
        <title>Evolution of the type three secretion system and type three effector repertoires in Xanthomonas.</title>
        <authorList>
            <person name="Merda D."/>
            <person name="Briand M."/>
            <person name="Bosis E."/>
            <person name="Rousseau C."/>
            <person name="Portier P."/>
            <person name="Jacques M.-A."/>
            <person name="Fischer-Le Saux M."/>
        </authorList>
    </citation>
    <scope>NUCLEOTIDE SEQUENCE [LARGE SCALE GENOMIC DNA]</scope>
    <source>
        <strain evidence="2 3">CFBP 3122</strain>
    </source>
</reference>
<proteinExistence type="predicted"/>